<proteinExistence type="predicted"/>
<dbReference type="Proteomes" id="UP000249419">
    <property type="component" value="Unassembled WGS sequence"/>
</dbReference>
<reference evidence="4 5" key="1">
    <citation type="submission" date="2018-03" db="EMBL/GenBank/DDBJ databases">
        <title>Defining the species Micromonospora saelicesensis and Micromonospora noduli under the framework of genomics.</title>
        <authorList>
            <person name="Riesco R."/>
            <person name="Trujillo M.E."/>
        </authorList>
    </citation>
    <scope>NUCLEOTIDE SEQUENCE [LARGE SCALE GENOMIC DNA]</scope>
    <source>
        <strain evidence="4 5">PSN13</strain>
    </source>
</reference>
<dbReference type="InterPro" id="IPR013783">
    <property type="entry name" value="Ig-like_fold"/>
</dbReference>
<evidence type="ECO:0000313" key="5">
    <source>
        <dbReference type="Proteomes" id="UP000249419"/>
    </source>
</evidence>
<dbReference type="InterPro" id="IPR029476">
    <property type="entry name" value="DNase_NucA_NucB"/>
</dbReference>
<feature type="chain" id="PRO_5016398305" description="Deoxyribonuclease NucA/NucB domain-containing protein" evidence="2">
    <location>
        <begin position="33"/>
        <end position="811"/>
    </location>
</feature>
<evidence type="ECO:0000256" key="1">
    <source>
        <dbReference type="SAM" id="MobiDB-lite"/>
    </source>
</evidence>
<feature type="signal peptide" evidence="2">
    <location>
        <begin position="1"/>
        <end position="32"/>
    </location>
</feature>
<keyword evidence="2" id="KW-0732">Signal</keyword>
<accession>A0A328NY04</accession>
<evidence type="ECO:0000256" key="2">
    <source>
        <dbReference type="SAM" id="SignalP"/>
    </source>
</evidence>
<feature type="compositionally biased region" description="Polar residues" evidence="1">
    <location>
        <begin position="677"/>
        <end position="693"/>
    </location>
</feature>
<dbReference type="CDD" id="cd00146">
    <property type="entry name" value="PKD"/>
    <property type="match status" value="1"/>
</dbReference>
<gene>
    <name evidence="4" type="ORF">PSN13_02065</name>
</gene>
<dbReference type="Gene3D" id="2.60.40.10">
    <property type="entry name" value="Immunoglobulins"/>
    <property type="match status" value="1"/>
</dbReference>
<comment type="caution">
    <text evidence="4">The sequence shown here is derived from an EMBL/GenBank/DDBJ whole genome shotgun (WGS) entry which is preliminary data.</text>
</comment>
<organism evidence="4 5">
    <name type="scientific">Micromonospora saelicesensis</name>
    <dbReference type="NCBI Taxonomy" id="285676"/>
    <lineage>
        <taxon>Bacteria</taxon>
        <taxon>Bacillati</taxon>
        <taxon>Actinomycetota</taxon>
        <taxon>Actinomycetes</taxon>
        <taxon>Micromonosporales</taxon>
        <taxon>Micromonosporaceae</taxon>
        <taxon>Micromonospora</taxon>
    </lineage>
</organism>
<dbReference type="SUPFAM" id="SSF49299">
    <property type="entry name" value="PKD domain"/>
    <property type="match status" value="2"/>
</dbReference>
<feature type="region of interest" description="Disordered" evidence="1">
    <location>
        <begin position="451"/>
        <end position="479"/>
    </location>
</feature>
<protein>
    <recommendedName>
        <fullName evidence="3">Deoxyribonuclease NucA/NucB domain-containing protein</fullName>
    </recommendedName>
</protein>
<feature type="domain" description="Deoxyribonuclease NucA/NucB" evidence="3">
    <location>
        <begin position="370"/>
        <end position="442"/>
    </location>
</feature>
<dbReference type="GO" id="GO:0005975">
    <property type="term" value="P:carbohydrate metabolic process"/>
    <property type="evidence" value="ECO:0007669"/>
    <property type="project" value="UniProtKB-ARBA"/>
</dbReference>
<dbReference type="Pfam" id="PF14040">
    <property type="entry name" value="DNase_NucA_NucB"/>
    <property type="match status" value="1"/>
</dbReference>
<sequence>MRRGRTLGNRALILTIPLLVAALLGVPGPAQAAPEQAAPAAAPDNAAGQITHTLTPKTPDPPPATRAAPADDVLTLRTELYERARLLANPSTAPFDTAACQDQVLSSRREGFVISHFRYCSTTEWEADSYVCQLGVGSVCLYKKKIGHAEFRVTLAGHGWDATLPADGANPALNQINWTMTVDKWEDTWGEALLVPLKIGVECVQNTVTAPCIADPSRGEANRPIGQWMLQGNHSFRWMEEPLDGNGHDFIAYFGFHAYLQYGNDPQSTTAHNTFRCDNTVYLRGDRGCVFDSMASVFDKLRIGNDSNNMQEALHVYDAFNFPQNTVPADPDKKVPGNPDADGYPEPLTRAYELFNPLLVANNHETAVATCVQAALPSTDYTQGETLDCDEYPFKSTYQGASVAGTNYSARAILLGHNRSGGASLGNWYKSERILDGDKFYVKIRVGEGTGGGGGGSPIVDDQAPRVSAGADTSGSEGGRVLLTGSASDYEGTPATAWTYTAGPDVDPGARCTFTSTGTPATAMTCTDDGTFTVTLTADDGVNPAVSDSATVRVRNVAPQLTLGDPDAAAAEAGLAPWSVHRVGTAVSGGVSFRDPGSNDTHTCTLTWDDGTTTRTPASNGVCTGQHSPTRPGMYTIGITVTDDDAAASDPASTMIVVYDPDGGFSTAGARVASPQGALSSDPSRTGTLSVQMNPKYKPGESGPAPGDGKVNASLSAGGLNFASTSMEWLVVTPDNKVAVKGTGTVNGVAGYGFVAYGYDDPDALRLVVWRLADSPHPRENPLYDSRRDGDYDLDRAGPLPLVGGSVQVHL</sequence>
<dbReference type="InterPro" id="IPR035986">
    <property type="entry name" value="PKD_dom_sf"/>
</dbReference>
<evidence type="ECO:0000313" key="4">
    <source>
        <dbReference type="EMBL" id="RAO36063.1"/>
    </source>
</evidence>
<dbReference type="EMBL" id="PYAG01000008">
    <property type="protein sequence ID" value="RAO36063.1"/>
    <property type="molecule type" value="Genomic_DNA"/>
</dbReference>
<evidence type="ECO:0000259" key="3">
    <source>
        <dbReference type="Pfam" id="PF14040"/>
    </source>
</evidence>
<feature type="region of interest" description="Disordered" evidence="1">
    <location>
        <begin position="669"/>
        <end position="709"/>
    </location>
</feature>
<dbReference type="AlphaFoldDB" id="A0A328NY04"/>
<name>A0A328NY04_9ACTN</name>
<feature type="region of interest" description="Disordered" evidence="1">
    <location>
        <begin position="50"/>
        <end position="69"/>
    </location>
</feature>